<organism evidence="3 4">
    <name type="scientific">Teretinema zuelzerae</name>
    <dbReference type="NCBI Taxonomy" id="156"/>
    <lineage>
        <taxon>Bacteria</taxon>
        <taxon>Pseudomonadati</taxon>
        <taxon>Spirochaetota</taxon>
        <taxon>Spirochaetia</taxon>
        <taxon>Spirochaetales</taxon>
        <taxon>Treponemataceae</taxon>
        <taxon>Teretinema</taxon>
    </lineage>
</organism>
<dbReference type="PANTHER" id="PTHR46558">
    <property type="entry name" value="TRACRIPTIONAL REGULATORY PROTEIN-RELATED-RELATED"/>
    <property type="match status" value="1"/>
</dbReference>
<comment type="caution">
    <text evidence="3">The sequence shown here is derived from an EMBL/GenBank/DDBJ whole genome shotgun (WGS) entry which is preliminary data.</text>
</comment>
<dbReference type="EMBL" id="JAINWA010000001">
    <property type="protein sequence ID" value="MCD1654392.1"/>
    <property type="molecule type" value="Genomic_DNA"/>
</dbReference>
<keyword evidence="4" id="KW-1185">Reference proteome</keyword>
<dbReference type="PANTHER" id="PTHR46558:SF4">
    <property type="entry name" value="DNA-BIDING PHAGE PROTEIN"/>
    <property type="match status" value="1"/>
</dbReference>
<dbReference type="GO" id="GO:0003677">
    <property type="term" value="F:DNA binding"/>
    <property type="evidence" value="ECO:0007669"/>
    <property type="project" value="UniProtKB-KW"/>
</dbReference>
<dbReference type="CDD" id="cd00093">
    <property type="entry name" value="HTH_XRE"/>
    <property type="match status" value="1"/>
</dbReference>
<dbReference type="PROSITE" id="PS50943">
    <property type="entry name" value="HTH_CROC1"/>
    <property type="match status" value="1"/>
</dbReference>
<dbReference type="SMART" id="SM00530">
    <property type="entry name" value="HTH_XRE"/>
    <property type="match status" value="1"/>
</dbReference>
<dbReference type="SUPFAM" id="SSF47413">
    <property type="entry name" value="lambda repressor-like DNA-binding domains"/>
    <property type="match status" value="1"/>
</dbReference>
<dbReference type="Proteomes" id="UP001198163">
    <property type="component" value="Unassembled WGS sequence"/>
</dbReference>
<dbReference type="Pfam" id="PF01381">
    <property type="entry name" value="HTH_3"/>
    <property type="match status" value="1"/>
</dbReference>
<protein>
    <submittedName>
        <fullName evidence="3">Helix-turn-helix transcriptional regulator</fullName>
    </submittedName>
</protein>
<proteinExistence type="predicted"/>
<dbReference type="InterPro" id="IPR010982">
    <property type="entry name" value="Lambda_DNA-bd_dom_sf"/>
</dbReference>
<sequence length="82" mass="9442">MKNVLSDLRQMRGLTQQELGEWVGVSRQTIISLESGRYNPSLHLAHRLSVFFETPIEEIFLFDDENSYEAVEPESLDRVSSV</sequence>
<gene>
    <name evidence="3" type="ORF">K7J14_06700</name>
</gene>
<keyword evidence="1" id="KW-0238">DNA-binding</keyword>
<evidence type="ECO:0000313" key="4">
    <source>
        <dbReference type="Proteomes" id="UP001198163"/>
    </source>
</evidence>
<dbReference type="RefSeq" id="WP_230754590.1">
    <property type="nucleotide sequence ID" value="NZ_JAINWA010000001.1"/>
</dbReference>
<dbReference type="InterPro" id="IPR001387">
    <property type="entry name" value="Cro/C1-type_HTH"/>
</dbReference>
<evidence type="ECO:0000313" key="3">
    <source>
        <dbReference type="EMBL" id="MCD1654392.1"/>
    </source>
</evidence>
<dbReference type="AlphaFoldDB" id="A0AAE3EGW1"/>
<feature type="domain" description="HTH cro/C1-type" evidence="2">
    <location>
        <begin position="5"/>
        <end position="59"/>
    </location>
</feature>
<evidence type="ECO:0000256" key="1">
    <source>
        <dbReference type="ARBA" id="ARBA00023125"/>
    </source>
</evidence>
<dbReference type="Gene3D" id="1.10.260.40">
    <property type="entry name" value="lambda repressor-like DNA-binding domains"/>
    <property type="match status" value="1"/>
</dbReference>
<accession>A0AAE3EGW1</accession>
<name>A0AAE3EGW1_9SPIR</name>
<evidence type="ECO:0000259" key="2">
    <source>
        <dbReference type="PROSITE" id="PS50943"/>
    </source>
</evidence>
<reference evidence="3" key="1">
    <citation type="submission" date="2021-08" db="EMBL/GenBank/DDBJ databases">
        <title>Comparative analyses of Brucepasteria parasyntrophica and Teretinema zuelzerae.</title>
        <authorList>
            <person name="Song Y."/>
            <person name="Brune A."/>
        </authorList>
    </citation>
    <scope>NUCLEOTIDE SEQUENCE</scope>
    <source>
        <strain evidence="3">DSM 1903</strain>
    </source>
</reference>